<dbReference type="AlphaFoldDB" id="A0A4R1K3B7"/>
<reference evidence="1 2" key="1">
    <citation type="submission" date="2019-03" db="EMBL/GenBank/DDBJ databases">
        <title>Genomic Encyclopedia of Type Strains, Phase IV (KMG-IV): sequencing the most valuable type-strain genomes for metagenomic binning, comparative biology and taxonomic classification.</title>
        <authorList>
            <person name="Goeker M."/>
        </authorList>
    </citation>
    <scope>NUCLEOTIDE SEQUENCE [LARGE SCALE GENOMIC DNA]</scope>
    <source>
        <strain evidence="1 2">DSM 18577</strain>
    </source>
</reference>
<dbReference type="RefSeq" id="WP_131911541.1">
    <property type="nucleotide sequence ID" value="NZ_OU594967.1"/>
</dbReference>
<evidence type="ECO:0000313" key="1">
    <source>
        <dbReference type="EMBL" id="TCK58574.1"/>
    </source>
</evidence>
<dbReference type="Proteomes" id="UP000295565">
    <property type="component" value="Unassembled WGS sequence"/>
</dbReference>
<keyword evidence="2" id="KW-1185">Reference proteome</keyword>
<dbReference type="OrthoDB" id="5901311at2"/>
<protein>
    <submittedName>
        <fullName evidence="1">Uncharacterized protein</fullName>
    </submittedName>
</protein>
<proteinExistence type="predicted"/>
<evidence type="ECO:0000313" key="2">
    <source>
        <dbReference type="Proteomes" id="UP000295565"/>
    </source>
</evidence>
<comment type="caution">
    <text evidence="1">The sequence shown here is derived from an EMBL/GenBank/DDBJ whole genome shotgun (WGS) entry which is preliminary data.</text>
</comment>
<dbReference type="EMBL" id="SMGD01000011">
    <property type="protein sequence ID" value="TCK58574.1"/>
    <property type="molecule type" value="Genomic_DNA"/>
</dbReference>
<gene>
    <name evidence="1" type="ORF">EV690_0704</name>
</gene>
<organism evidence="1 2">
    <name type="scientific">Celerinatantimonas diazotrophica</name>
    <dbReference type="NCBI Taxonomy" id="412034"/>
    <lineage>
        <taxon>Bacteria</taxon>
        <taxon>Pseudomonadati</taxon>
        <taxon>Pseudomonadota</taxon>
        <taxon>Gammaproteobacteria</taxon>
        <taxon>Celerinatantimonadaceae</taxon>
        <taxon>Celerinatantimonas</taxon>
    </lineage>
</organism>
<name>A0A4R1K3B7_9GAMM</name>
<accession>A0A4R1K3B7</accession>
<sequence length="98" mass="11475">MITVDYNYHDENAQVVNRQYQVNSYAELQERIHQYPWQHEIEQFERSDEGGGISITNQQDESVVVNYLLVPIESDIAGLYVDVCLSRGWLDWPPICEL</sequence>